<dbReference type="Proteomes" id="UP000818624">
    <property type="component" value="Chromosome 3"/>
</dbReference>
<dbReference type="PANTHER" id="PTHR36419:SF1">
    <property type="entry name" value="RHO1 GEF LOCALIZING PROTEIN 1"/>
    <property type="match status" value="1"/>
</dbReference>
<protein>
    <recommendedName>
        <fullName evidence="4">Arrestin C-terminal-like domain-containing protein</fullName>
    </recommendedName>
</protein>
<evidence type="ECO:0000313" key="3">
    <source>
        <dbReference type="Proteomes" id="UP000818624"/>
    </source>
</evidence>
<reference evidence="2 3" key="1">
    <citation type="journal article" date="2020" name="Elife">
        <title>Loss of centromere function drives karyotype evolution in closely related Malassezia species.</title>
        <authorList>
            <person name="Sankaranarayanan S.R."/>
            <person name="Ianiri G."/>
            <person name="Coelho M.A."/>
            <person name="Reza M.H."/>
            <person name="Thimmappa B.C."/>
            <person name="Ganguly P."/>
            <person name="Vadnala R.N."/>
            <person name="Sun S."/>
            <person name="Siddharthan R."/>
            <person name="Tellgren-Roth C."/>
            <person name="Dawson T.L."/>
            <person name="Heitman J."/>
            <person name="Sanyal K."/>
        </authorList>
    </citation>
    <scope>NUCLEOTIDE SEQUENCE [LARGE SCALE GENOMIC DNA]</scope>
    <source>
        <strain evidence="2">CBS14141</strain>
    </source>
</reference>
<feature type="region of interest" description="Disordered" evidence="1">
    <location>
        <begin position="512"/>
        <end position="546"/>
    </location>
</feature>
<feature type="compositionally biased region" description="Low complexity" evidence="1">
    <location>
        <begin position="749"/>
        <end position="767"/>
    </location>
</feature>
<keyword evidence="3" id="KW-1185">Reference proteome</keyword>
<dbReference type="PANTHER" id="PTHR36419">
    <property type="entry name" value="ARRESTIN FAMILY PROTEIN 1"/>
    <property type="match status" value="1"/>
</dbReference>
<feature type="region of interest" description="Disordered" evidence="1">
    <location>
        <begin position="715"/>
        <end position="784"/>
    </location>
</feature>
<proteinExistence type="predicted"/>
<evidence type="ECO:0008006" key="4">
    <source>
        <dbReference type="Google" id="ProtNLM"/>
    </source>
</evidence>
<feature type="compositionally biased region" description="Basic and acidic residues" evidence="1">
    <location>
        <begin position="731"/>
        <end position="741"/>
    </location>
</feature>
<evidence type="ECO:0000256" key="1">
    <source>
        <dbReference type="SAM" id="MobiDB-lite"/>
    </source>
</evidence>
<evidence type="ECO:0000313" key="2">
    <source>
        <dbReference type="EMBL" id="WFD48992.1"/>
    </source>
</evidence>
<dbReference type="EMBL" id="CP046236">
    <property type="protein sequence ID" value="WFD48992.1"/>
    <property type="molecule type" value="Genomic_DNA"/>
</dbReference>
<feature type="compositionally biased region" description="Pro residues" evidence="1">
    <location>
        <begin position="772"/>
        <end position="784"/>
    </location>
</feature>
<dbReference type="InterPro" id="IPR053060">
    <property type="entry name" value="Cytokinesis_Signaling_Reg"/>
</dbReference>
<feature type="compositionally biased region" description="Low complexity" evidence="1">
    <location>
        <begin position="574"/>
        <end position="599"/>
    </location>
</feature>
<gene>
    <name evidence="2" type="ORF">GLX27_003666</name>
</gene>
<feature type="compositionally biased region" description="Pro residues" evidence="1">
    <location>
        <begin position="600"/>
        <end position="613"/>
    </location>
</feature>
<organism evidence="2 3">
    <name type="scientific">Malassezia furfur</name>
    <name type="common">Pityriasis versicolor infection agent</name>
    <name type="synonym">Pityrosporum furfur</name>
    <dbReference type="NCBI Taxonomy" id="55194"/>
    <lineage>
        <taxon>Eukaryota</taxon>
        <taxon>Fungi</taxon>
        <taxon>Dikarya</taxon>
        <taxon>Basidiomycota</taxon>
        <taxon>Ustilaginomycotina</taxon>
        <taxon>Malasseziomycetes</taxon>
        <taxon>Malasseziales</taxon>
        <taxon>Malasseziaceae</taxon>
        <taxon>Malassezia</taxon>
    </lineage>
</organism>
<name>A0ABY8EW44_MALFU</name>
<accession>A0ABY8EW44</accession>
<sequence length="784" mass="84041">MSPPRIVLRPPANRGFLQGYPGIPPSETRPPAHLSGTIEVQASAKPIEAAWLRVEMAKTETLPSGESWTELIGQGPMDVWAAQGGAHVDGEAWAQLPGRSFPFRVPIPEKLPATLRLEKNGGIRYELIATLCVRVKKGFLRRTQVKRTVSDMHVIVLEKHELHSTWPLYNVPEEFEETSGLYRVRLYRNKQSYAALDSVDVRVIVYSKAPTPTKLKSISVGVRQTVTYLPQAKGDVASNAAPGTVQQRSEIIAQKNKSIRKKINQDEFLMYDLSVTLPKSRTLMSVSTAKHIEIAHSLRVAVEIGKECIVFERLKMQVSAFPSSVSAATVARIGNVPHLCLDDGAQPSADNDVADTYASQMEPETEEPSPTRPRARYDEYERMLMDDAGSIPRLQSDASFLGTPTPRGPLVFQAEQGYSPTTQSPHEPGAYTPNGRPTSVAAQTTLMQLPSNSLRPGDVLAFDGGVTHAPATLSRPASVAMFPATPRSDRSTRLRAASPTYAEPVRVARSPQLDTVASPAPGPMEARRPMSMQPNALPRRGFESAESEKVRLFERARAEAERYQSEYEHGASFPAGEAADTANGADAAPSAAAAAAASTAPPPAAAPAPPPPAAGGSFPTAAEEKAALYERARSEVDAYHNPTAGLAGTPPTEVPDAHIPAPPPSALRPTSYVAGSGTRTTTRPDTSALAAPTTMFGSQASPHTTLQFPLVVTPPTEAPDPHTASPYLTKSEARAMEEKSRLQHHYAQQDDAAPAATLAAPAPASQARPHSATPPPRPPKLPLS</sequence>
<feature type="region of interest" description="Disordered" evidence="1">
    <location>
        <begin position="563"/>
        <end position="619"/>
    </location>
</feature>